<dbReference type="AlphaFoldDB" id="A0A1Y1QUZ4"/>
<reference evidence="1 2" key="1">
    <citation type="submission" date="2017-01" db="EMBL/GenBank/DDBJ databases">
        <title>Novel large sulfur bacteria in the metagenomes of groundwater-fed chemosynthetic microbial mats in the Lake Huron basin.</title>
        <authorList>
            <person name="Sharrar A.M."/>
            <person name="Flood B.E."/>
            <person name="Bailey J.V."/>
            <person name="Jones D.S."/>
            <person name="Biddanda B."/>
            <person name="Ruberg S.A."/>
            <person name="Marcus D.N."/>
            <person name="Dick G.J."/>
        </authorList>
    </citation>
    <scope>NUCLEOTIDE SEQUENCE [LARGE SCALE GENOMIC DNA]</scope>
    <source>
        <strain evidence="1">A8</strain>
    </source>
</reference>
<dbReference type="Proteomes" id="UP000192491">
    <property type="component" value="Unassembled WGS sequence"/>
</dbReference>
<evidence type="ECO:0000313" key="2">
    <source>
        <dbReference type="Proteomes" id="UP000192491"/>
    </source>
</evidence>
<organism evidence="1 2">
    <name type="scientific">Thiothrix lacustris</name>
    <dbReference type="NCBI Taxonomy" id="525917"/>
    <lineage>
        <taxon>Bacteria</taxon>
        <taxon>Pseudomonadati</taxon>
        <taxon>Pseudomonadota</taxon>
        <taxon>Gammaproteobacteria</taxon>
        <taxon>Thiotrichales</taxon>
        <taxon>Thiotrichaceae</taxon>
        <taxon>Thiothrix</taxon>
    </lineage>
</organism>
<sequence length="207" mass="24031">MDKLTEQQFLGCVAEHQMIVLLDNGVYRHIRFKAPSTNNQYFDLVTWPNYLSFSGDMGSYVFSRVNDMFNFFTGNGINPGYWSEKLEASDRSNGYNGFSAEKFGELITRECEDQLHDLLARREIDQDEAQDVRDELEDALADVEFEHEANALIDSFNINKVRFSDFGEYDCNEYTYHYLWACYAIQWGVAKYFAEISEPDTKVSDPC</sequence>
<dbReference type="EMBL" id="MTEJ01000027">
    <property type="protein sequence ID" value="OQX14540.1"/>
    <property type="molecule type" value="Genomic_DNA"/>
</dbReference>
<protein>
    <submittedName>
        <fullName evidence="1">Uncharacterized protein</fullName>
    </submittedName>
</protein>
<name>A0A1Y1QUZ4_9GAMM</name>
<comment type="caution">
    <text evidence="1">The sequence shown here is derived from an EMBL/GenBank/DDBJ whole genome shotgun (WGS) entry which is preliminary data.</text>
</comment>
<evidence type="ECO:0000313" key="1">
    <source>
        <dbReference type="EMBL" id="OQX14540.1"/>
    </source>
</evidence>
<gene>
    <name evidence="1" type="ORF">BWK73_09095</name>
</gene>
<accession>A0A1Y1QUZ4</accession>
<proteinExistence type="predicted"/>